<keyword evidence="8" id="KW-0625">Polysaccharide transport</keyword>
<evidence type="ECO:0000256" key="4">
    <source>
        <dbReference type="ARBA" id="ARBA00022475"/>
    </source>
</evidence>
<keyword evidence="9 10" id="KW-0472">Membrane</keyword>
<proteinExistence type="inferred from homology"/>
<evidence type="ECO:0000256" key="7">
    <source>
        <dbReference type="ARBA" id="ARBA00022989"/>
    </source>
</evidence>
<sequence>MLIHRASLRRRAGARADAALPQLSPVCRDYSLRWGNGRGNKVQLPTPRPRADGKGFLGVHHAHDGIELPMSDVSNAISNQLRVLKAVTFREAKARIGLNFLGVWTEFGRLSVAIAVFSVMRYITSKGIHRGMEIVPFIATGVLMFWIFRRTLMLVSTTTLSAERYSFFPQVTILDLAISRGIVNIVLYVILSFVAFAVFMIAGVSQPIYRPAYVAMLLIVSGFYGLFAGIIFNALCTRIRLVRPVLQVALRILLMTSGVFFVIPEIPYLFHGFALWNPLLHLNDLMRQEYFGKYKAEMADFGYAMEWLFWLVFFALVSERAMRPRVERA</sequence>
<dbReference type="GO" id="GO:0015774">
    <property type="term" value="P:polysaccharide transport"/>
    <property type="evidence" value="ECO:0007669"/>
    <property type="project" value="UniProtKB-KW"/>
</dbReference>
<dbReference type="PANTHER" id="PTHR30413:SF10">
    <property type="entry name" value="CAPSULE POLYSACCHARIDE EXPORT INNER-MEMBRANE PROTEIN CTRC"/>
    <property type="match status" value="1"/>
</dbReference>
<feature type="transmembrane region" description="Helical" evidence="10">
    <location>
        <begin position="185"/>
        <end position="206"/>
    </location>
</feature>
<dbReference type="InterPro" id="IPR000412">
    <property type="entry name" value="ABC_2_transport"/>
</dbReference>
<evidence type="ECO:0000256" key="1">
    <source>
        <dbReference type="ARBA" id="ARBA00004651"/>
    </source>
</evidence>
<evidence type="ECO:0000313" key="12">
    <source>
        <dbReference type="EMBL" id="PWR21253.1"/>
    </source>
</evidence>
<evidence type="ECO:0000256" key="3">
    <source>
        <dbReference type="ARBA" id="ARBA00022448"/>
    </source>
</evidence>
<organism evidence="12 13">
    <name type="scientific">Zavarzinia aquatilis</name>
    <dbReference type="NCBI Taxonomy" id="2211142"/>
    <lineage>
        <taxon>Bacteria</taxon>
        <taxon>Pseudomonadati</taxon>
        <taxon>Pseudomonadota</taxon>
        <taxon>Alphaproteobacteria</taxon>
        <taxon>Rhodospirillales</taxon>
        <taxon>Zavarziniaceae</taxon>
        <taxon>Zavarzinia</taxon>
    </lineage>
</organism>
<dbReference type="AlphaFoldDB" id="A0A317E770"/>
<comment type="similarity">
    <text evidence="2">Belongs to the ABC-2 integral membrane protein family.</text>
</comment>
<comment type="caution">
    <text evidence="12">The sequence shown here is derived from an EMBL/GenBank/DDBJ whole genome shotgun (WGS) entry which is preliminary data.</text>
</comment>
<feature type="transmembrane region" description="Helical" evidence="10">
    <location>
        <begin position="128"/>
        <end position="148"/>
    </location>
</feature>
<dbReference type="Proteomes" id="UP000245461">
    <property type="component" value="Unassembled WGS sequence"/>
</dbReference>
<name>A0A317E770_9PROT</name>
<keyword evidence="4" id="KW-1003">Cell membrane</keyword>
<evidence type="ECO:0000313" key="13">
    <source>
        <dbReference type="Proteomes" id="UP000245461"/>
    </source>
</evidence>
<dbReference type="GO" id="GO:0140359">
    <property type="term" value="F:ABC-type transporter activity"/>
    <property type="evidence" value="ECO:0007669"/>
    <property type="project" value="InterPro"/>
</dbReference>
<dbReference type="GO" id="GO:0043190">
    <property type="term" value="C:ATP-binding cassette (ABC) transporter complex"/>
    <property type="evidence" value="ECO:0007669"/>
    <property type="project" value="InterPro"/>
</dbReference>
<evidence type="ECO:0000256" key="8">
    <source>
        <dbReference type="ARBA" id="ARBA00023047"/>
    </source>
</evidence>
<dbReference type="InterPro" id="IPR013525">
    <property type="entry name" value="ABC2_TM"/>
</dbReference>
<feature type="transmembrane region" description="Helical" evidence="10">
    <location>
        <begin position="100"/>
        <end position="122"/>
    </location>
</feature>
<gene>
    <name evidence="12" type="ORF">DKG74_14760</name>
</gene>
<dbReference type="EMBL" id="QGLE01000008">
    <property type="protein sequence ID" value="PWR21253.1"/>
    <property type="molecule type" value="Genomic_DNA"/>
</dbReference>
<keyword evidence="3" id="KW-0813">Transport</keyword>
<evidence type="ECO:0000259" key="11">
    <source>
        <dbReference type="Pfam" id="PF01061"/>
    </source>
</evidence>
<keyword evidence="5" id="KW-0762">Sugar transport</keyword>
<evidence type="ECO:0000256" key="10">
    <source>
        <dbReference type="SAM" id="Phobius"/>
    </source>
</evidence>
<evidence type="ECO:0000256" key="5">
    <source>
        <dbReference type="ARBA" id="ARBA00022597"/>
    </source>
</evidence>
<evidence type="ECO:0000256" key="9">
    <source>
        <dbReference type="ARBA" id="ARBA00023136"/>
    </source>
</evidence>
<feature type="domain" description="ABC-2 type transporter transmembrane" evidence="11">
    <location>
        <begin position="84"/>
        <end position="288"/>
    </location>
</feature>
<dbReference type="Pfam" id="PF01061">
    <property type="entry name" value="ABC2_membrane"/>
    <property type="match status" value="1"/>
</dbReference>
<dbReference type="GO" id="GO:0015920">
    <property type="term" value="P:lipopolysaccharide transport"/>
    <property type="evidence" value="ECO:0007669"/>
    <property type="project" value="TreeGrafter"/>
</dbReference>
<keyword evidence="13" id="KW-1185">Reference proteome</keyword>
<evidence type="ECO:0000256" key="2">
    <source>
        <dbReference type="ARBA" id="ARBA00007783"/>
    </source>
</evidence>
<feature type="transmembrane region" description="Helical" evidence="10">
    <location>
        <begin position="248"/>
        <end position="270"/>
    </location>
</feature>
<feature type="transmembrane region" description="Helical" evidence="10">
    <location>
        <begin position="301"/>
        <end position="318"/>
    </location>
</feature>
<reference evidence="12 13" key="1">
    <citation type="submission" date="2018-05" db="EMBL/GenBank/DDBJ databases">
        <title>Zavarzinia sp. HR-AS.</title>
        <authorList>
            <person name="Lee Y."/>
            <person name="Jeon C.O."/>
        </authorList>
    </citation>
    <scope>NUCLEOTIDE SEQUENCE [LARGE SCALE GENOMIC DNA]</scope>
    <source>
        <strain evidence="12 13">HR-AS</strain>
    </source>
</reference>
<evidence type="ECO:0000256" key="6">
    <source>
        <dbReference type="ARBA" id="ARBA00022692"/>
    </source>
</evidence>
<dbReference type="PRINTS" id="PR00164">
    <property type="entry name" value="ABC2TRNSPORT"/>
</dbReference>
<keyword evidence="6 10" id="KW-0812">Transmembrane</keyword>
<protein>
    <recommendedName>
        <fullName evidence="11">ABC-2 type transporter transmembrane domain-containing protein</fullName>
    </recommendedName>
</protein>
<dbReference type="PANTHER" id="PTHR30413">
    <property type="entry name" value="INNER MEMBRANE TRANSPORT PERMEASE"/>
    <property type="match status" value="1"/>
</dbReference>
<dbReference type="OrthoDB" id="8479094at2"/>
<comment type="subcellular location">
    <subcellularLocation>
        <location evidence="1">Cell membrane</location>
        <topology evidence="1">Multi-pass membrane protein</topology>
    </subcellularLocation>
</comment>
<feature type="transmembrane region" description="Helical" evidence="10">
    <location>
        <begin position="212"/>
        <end position="236"/>
    </location>
</feature>
<accession>A0A317E770</accession>
<keyword evidence="7 10" id="KW-1133">Transmembrane helix</keyword>